<accession>A0A1A8NAE0</accession>
<dbReference type="InterPro" id="IPR000477">
    <property type="entry name" value="RT_dom"/>
</dbReference>
<proteinExistence type="predicted"/>
<feature type="domain" description="Reverse transcriptase" evidence="1">
    <location>
        <begin position="157"/>
        <end position="285"/>
    </location>
</feature>
<dbReference type="PANTHER" id="PTHR33332">
    <property type="entry name" value="REVERSE TRANSCRIPTASE DOMAIN-CONTAINING PROTEIN"/>
    <property type="match status" value="1"/>
</dbReference>
<name>A0A1A8NAE0_9TELE</name>
<protein>
    <recommendedName>
        <fullName evidence="1">Reverse transcriptase domain-containing protein</fullName>
    </recommendedName>
</protein>
<dbReference type="Pfam" id="PF00078">
    <property type="entry name" value="RVT_1"/>
    <property type="match status" value="1"/>
</dbReference>
<dbReference type="PROSITE" id="PS50878">
    <property type="entry name" value="RT_POL"/>
    <property type="match status" value="1"/>
</dbReference>
<reference evidence="2" key="2">
    <citation type="submission" date="2016-06" db="EMBL/GenBank/DDBJ databases">
        <title>The genome of a short-lived fish provides insights into sex chromosome evolution and the genetic control of aging.</title>
        <authorList>
            <person name="Reichwald K."/>
            <person name="Felder M."/>
            <person name="Petzold A."/>
            <person name="Koch P."/>
            <person name="Groth M."/>
            <person name="Platzer M."/>
        </authorList>
    </citation>
    <scope>NUCLEOTIDE SEQUENCE</scope>
    <source>
        <tissue evidence="2">Brain</tissue>
    </source>
</reference>
<evidence type="ECO:0000259" key="1">
    <source>
        <dbReference type="PROSITE" id="PS50878"/>
    </source>
</evidence>
<dbReference type="InterPro" id="IPR043502">
    <property type="entry name" value="DNA/RNA_pol_sf"/>
</dbReference>
<evidence type="ECO:0000313" key="2">
    <source>
        <dbReference type="EMBL" id="SBR65816.1"/>
    </source>
</evidence>
<feature type="non-terminal residue" evidence="2">
    <location>
        <position position="285"/>
    </location>
</feature>
<dbReference type="SUPFAM" id="SSF56672">
    <property type="entry name" value="DNA/RNA polymerases"/>
    <property type="match status" value="1"/>
</dbReference>
<dbReference type="EMBL" id="HAEH01000900">
    <property type="protein sequence ID" value="SBR65816.1"/>
    <property type="molecule type" value="Transcribed_RNA"/>
</dbReference>
<dbReference type="AlphaFoldDB" id="A0A1A8NAE0"/>
<sequence>MFDSNLFLESQDVDSLIHSLNCRCKSILDVVAPFKSNRVTRKPFSPWINDSIQNLKRLCRKTERLWKSTKLEVHRLYLKDLMLSLNELIKKVQSCKDDIDELPAHAWSSFSPVTQDDILALVTTMKPSFCLADVLPCKLLLKVFDAIGPWVTRMFNLSLSSGVFPSFFKHAFVEPLLKKSNLDPTDPKIFRPISKLPFLSKVLEKVVSEQLVSFLQDRNVFDRFQSGFRKHHSTETALLKVSNDILMSADSGKCTVLVLLDLSSAFDTVNHEILLSRLRELVGLS</sequence>
<gene>
    <name evidence="2" type="primary">BX005380.2</name>
</gene>
<reference evidence="2" key="1">
    <citation type="submission" date="2016-05" db="EMBL/GenBank/DDBJ databases">
        <authorList>
            <person name="Lavstsen T."/>
            <person name="Jespersen J.S."/>
        </authorList>
    </citation>
    <scope>NUCLEOTIDE SEQUENCE</scope>
    <source>
        <tissue evidence="2">Brain</tissue>
    </source>
</reference>
<organism evidence="2">
    <name type="scientific">Nothobranchius rachovii</name>
    <name type="common">bluefin notho</name>
    <dbReference type="NCBI Taxonomy" id="451742"/>
    <lineage>
        <taxon>Eukaryota</taxon>
        <taxon>Metazoa</taxon>
        <taxon>Chordata</taxon>
        <taxon>Craniata</taxon>
        <taxon>Vertebrata</taxon>
        <taxon>Euteleostomi</taxon>
        <taxon>Actinopterygii</taxon>
        <taxon>Neopterygii</taxon>
        <taxon>Teleostei</taxon>
        <taxon>Neoteleostei</taxon>
        <taxon>Acanthomorphata</taxon>
        <taxon>Ovalentaria</taxon>
        <taxon>Atherinomorphae</taxon>
        <taxon>Cyprinodontiformes</taxon>
        <taxon>Nothobranchiidae</taxon>
        <taxon>Nothobranchius</taxon>
    </lineage>
</organism>